<dbReference type="EMBL" id="KZ678245">
    <property type="protein sequence ID" value="PSN58614.1"/>
    <property type="molecule type" value="Genomic_DNA"/>
</dbReference>
<keyword evidence="2" id="KW-1185">Reference proteome</keyword>
<protein>
    <submittedName>
        <fullName evidence="1">Uncharacterized protein</fullName>
    </submittedName>
</protein>
<organism evidence="1 2">
    <name type="scientific">Corynespora cassiicola Philippines</name>
    <dbReference type="NCBI Taxonomy" id="1448308"/>
    <lineage>
        <taxon>Eukaryota</taxon>
        <taxon>Fungi</taxon>
        <taxon>Dikarya</taxon>
        <taxon>Ascomycota</taxon>
        <taxon>Pezizomycotina</taxon>
        <taxon>Dothideomycetes</taxon>
        <taxon>Pleosporomycetidae</taxon>
        <taxon>Pleosporales</taxon>
        <taxon>Corynesporascaceae</taxon>
        <taxon>Corynespora</taxon>
    </lineage>
</organism>
<dbReference type="Proteomes" id="UP000240883">
    <property type="component" value="Unassembled WGS sequence"/>
</dbReference>
<sequence length="326" mass="37408">WLRDQQRRDFVEHLRCWSSDHDSSVYFHGAISVVPHVPGAEMKLGMPVRCIITDDAWTDARRKIVIRLFPPCGRSSTYRMVVLSGSGWMSSRDYLSREHFARQHARTSKVRLDRLDRSLRMRSERMLGSRGADRDSVSISPLFHPFPRLPVELQQSILGEAVGKQRACWPNRESPAVARNSRGRSPTTSLGTLFRVSKTMNEHLVPWIYRTSDFHFGHVGFTNFLWQSGPARRRLIRRLTFEWGGLALLHCVRWLAPDPILNLFQPRVDTDPRGLQYVWCQIQELSLELHLHTVALDVGGVPPADLVLVARILLSVFGSIDRLVFV</sequence>
<dbReference type="OrthoDB" id="3796222at2759"/>
<feature type="non-terminal residue" evidence="1">
    <location>
        <position position="326"/>
    </location>
</feature>
<feature type="non-terminal residue" evidence="1">
    <location>
        <position position="1"/>
    </location>
</feature>
<gene>
    <name evidence="1" type="ORF">BS50DRAFT_444585</name>
</gene>
<proteinExistence type="predicted"/>
<evidence type="ECO:0000313" key="2">
    <source>
        <dbReference type="Proteomes" id="UP000240883"/>
    </source>
</evidence>
<name>A0A2T2MZH6_CORCC</name>
<reference evidence="1 2" key="1">
    <citation type="journal article" date="2018" name="Front. Microbiol.">
        <title>Genome-Wide Analysis of Corynespora cassiicola Leaf Fall Disease Putative Effectors.</title>
        <authorList>
            <person name="Lopez D."/>
            <person name="Ribeiro S."/>
            <person name="Label P."/>
            <person name="Fumanal B."/>
            <person name="Venisse J.S."/>
            <person name="Kohler A."/>
            <person name="de Oliveira R.R."/>
            <person name="Labutti K."/>
            <person name="Lipzen A."/>
            <person name="Lail K."/>
            <person name="Bauer D."/>
            <person name="Ohm R.A."/>
            <person name="Barry K.W."/>
            <person name="Spatafora J."/>
            <person name="Grigoriev I.V."/>
            <person name="Martin F.M."/>
            <person name="Pujade-Renaud V."/>
        </authorList>
    </citation>
    <scope>NUCLEOTIDE SEQUENCE [LARGE SCALE GENOMIC DNA]</scope>
    <source>
        <strain evidence="1 2">Philippines</strain>
    </source>
</reference>
<dbReference type="AlphaFoldDB" id="A0A2T2MZH6"/>
<evidence type="ECO:0000313" key="1">
    <source>
        <dbReference type="EMBL" id="PSN58614.1"/>
    </source>
</evidence>
<accession>A0A2T2MZH6</accession>